<accession>A0A8G2BFN9</accession>
<dbReference type="RefSeq" id="WP_093148401.1">
    <property type="nucleotide sequence ID" value="NZ_FNBW01000002.1"/>
</dbReference>
<sequence length="361" mass="37729">MSLLDHLRRRVSSEGPLSVADVMADALTHPRFGYYATRDPFGAAGDFVTAPEVSQMFGELIGLWAAVVWQQMGSPGRVHLVELGPGRGTLMADALRATRAVPGFHAAADLHLVEASRTLREMQGRALSGYAPRWHDDISGVPDGPAIVIANEFFDALPIVQLMRTGAGWHERRLAFDPEGGAPIWTLTPGISPLAALLHPSVLMSARPGEIAEVSPTSLSVADALARRVVREGGAALVIDYGHGESAAGDTLQAVKAHEPVDVLSTLGEADVTAHVDFAALARAVTQAGGVAHGPLSQGVFLSALGIAQRAEALAARATPAQARDIEAAKVRLIDPGEMGTLFKVAAWTGPAASPPPGFEA</sequence>
<protein>
    <submittedName>
        <fullName evidence="3">SAM-dependent methyltransferase, MidA family</fullName>
    </submittedName>
</protein>
<reference evidence="3 4" key="1">
    <citation type="submission" date="2016-10" db="EMBL/GenBank/DDBJ databases">
        <authorList>
            <person name="Varghese N."/>
            <person name="Submissions S."/>
        </authorList>
    </citation>
    <scope>NUCLEOTIDE SEQUENCE [LARGE SCALE GENOMIC DNA]</scope>
    <source>
        <strain evidence="3 4">DSM 18839</strain>
    </source>
</reference>
<dbReference type="EMBL" id="FNBW01000002">
    <property type="protein sequence ID" value="SDF27532.1"/>
    <property type="molecule type" value="Genomic_DNA"/>
</dbReference>
<evidence type="ECO:0000313" key="4">
    <source>
        <dbReference type="Proteomes" id="UP000198615"/>
    </source>
</evidence>
<organism evidence="3 4">
    <name type="scientific">Thalassobaculum litoreum DSM 18839</name>
    <dbReference type="NCBI Taxonomy" id="1123362"/>
    <lineage>
        <taxon>Bacteria</taxon>
        <taxon>Pseudomonadati</taxon>
        <taxon>Pseudomonadota</taxon>
        <taxon>Alphaproteobacteria</taxon>
        <taxon>Rhodospirillales</taxon>
        <taxon>Thalassobaculaceae</taxon>
        <taxon>Thalassobaculum</taxon>
    </lineage>
</organism>
<evidence type="ECO:0000256" key="1">
    <source>
        <dbReference type="ARBA" id="ARBA00022603"/>
    </source>
</evidence>
<dbReference type="Gene3D" id="3.40.50.12710">
    <property type="match status" value="1"/>
</dbReference>
<dbReference type="AlphaFoldDB" id="A0A8G2BFN9"/>
<dbReference type="InterPro" id="IPR029063">
    <property type="entry name" value="SAM-dependent_MTases_sf"/>
</dbReference>
<dbReference type="SUPFAM" id="SSF53335">
    <property type="entry name" value="S-adenosyl-L-methionine-dependent methyltransferases"/>
    <property type="match status" value="1"/>
</dbReference>
<proteinExistence type="predicted"/>
<comment type="caution">
    <text evidence="3">The sequence shown here is derived from an EMBL/GenBank/DDBJ whole genome shotgun (WGS) entry which is preliminary data.</text>
</comment>
<gene>
    <name evidence="3" type="ORF">SAMN05660686_00856</name>
</gene>
<dbReference type="GO" id="GO:0035243">
    <property type="term" value="F:protein-arginine omega-N symmetric methyltransferase activity"/>
    <property type="evidence" value="ECO:0007669"/>
    <property type="project" value="TreeGrafter"/>
</dbReference>
<dbReference type="Proteomes" id="UP000198615">
    <property type="component" value="Unassembled WGS sequence"/>
</dbReference>
<dbReference type="InterPro" id="IPR038375">
    <property type="entry name" value="NDUFAF7_sf"/>
</dbReference>
<name>A0A8G2BFN9_9PROT</name>
<dbReference type="PANTHER" id="PTHR12049">
    <property type="entry name" value="PROTEIN ARGININE METHYLTRANSFERASE NDUFAF7, MITOCHONDRIAL"/>
    <property type="match status" value="1"/>
</dbReference>
<evidence type="ECO:0000313" key="3">
    <source>
        <dbReference type="EMBL" id="SDF27532.1"/>
    </source>
</evidence>
<keyword evidence="2 3" id="KW-0808">Transferase</keyword>
<dbReference type="PANTHER" id="PTHR12049:SF7">
    <property type="entry name" value="PROTEIN ARGININE METHYLTRANSFERASE NDUFAF7, MITOCHONDRIAL"/>
    <property type="match status" value="1"/>
</dbReference>
<dbReference type="GO" id="GO:0032259">
    <property type="term" value="P:methylation"/>
    <property type="evidence" value="ECO:0007669"/>
    <property type="project" value="UniProtKB-KW"/>
</dbReference>
<dbReference type="OrthoDB" id="9794208at2"/>
<dbReference type="InterPro" id="IPR003788">
    <property type="entry name" value="NDUFAF7"/>
</dbReference>
<dbReference type="Pfam" id="PF02636">
    <property type="entry name" value="Methyltransf_28"/>
    <property type="match status" value="1"/>
</dbReference>
<keyword evidence="1 3" id="KW-0489">Methyltransferase</keyword>
<keyword evidence="4" id="KW-1185">Reference proteome</keyword>
<evidence type="ECO:0000256" key="2">
    <source>
        <dbReference type="ARBA" id="ARBA00022679"/>
    </source>
</evidence>